<evidence type="ECO:0000256" key="2">
    <source>
        <dbReference type="ARBA" id="ARBA00022606"/>
    </source>
</evidence>
<proteinExistence type="predicted"/>
<evidence type="ECO:0000256" key="6">
    <source>
        <dbReference type="ARBA" id="ARBA00023170"/>
    </source>
</evidence>
<keyword evidence="4" id="KW-0288">FMN</keyword>
<gene>
    <name evidence="9" type="ORF">FCM35_KLT08537</name>
</gene>
<keyword evidence="2" id="KW-0716">Sensory transduction</keyword>
<dbReference type="InterPro" id="IPR001610">
    <property type="entry name" value="PAC"/>
</dbReference>
<dbReference type="EMBL" id="SWLB01000018">
    <property type="protein sequence ID" value="KAF3326907.1"/>
    <property type="molecule type" value="Genomic_DNA"/>
</dbReference>
<dbReference type="InterPro" id="IPR035965">
    <property type="entry name" value="PAS-like_dom_sf"/>
</dbReference>
<dbReference type="Pfam" id="PF13426">
    <property type="entry name" value="PAS_9"/>
    <property type="match status" value="2"/>
</dbReference>
<evidence type="ECO:0000313" key="9">
    <source>
        <dbReference type="EMBL" id="KAF3326907.1"/>
    </source>
</evidence>
<evidence type="ECO:0000259" key="8">
    <source>
        <dbReference type="PROSITE" id="PS50113"/>
    </source>
</evidence>
<keyword evidence="6" id="KW-0675">Receptor</keyword>
<dbReference type="SMART" id="SM00086">
    <property type="entry name" value="PAC"/>
    <property type="match status" value="2"/>
</dbReference>
<accession>A0A833V6Z2</accession>
<keyword evidence="3" id="KW-0285">Flavoprotein</keyword>
<keyword evidence="1" id="KW-0600">Photoreceptor protein</keyword>
<feature type="domain" description="PAS" evidence="7">
    <location>
        <begin position="19"/>
        <end position="92"/>
    </location>
</feature>
<dbReference type="NCBIfam" id="TIGR00229">
    <property type="entry name" value="sensory_box"/>
    <property type="match status" value="2"/>
</dbReference>
<evidence type="ECO:0000256" key="5">
    <source>
        <dbReference type="ARBA" id="ARBA00022991"/>
    </source>
</evidence>
<feature type="domain" description="PAC" evidence="8">
    <location>
        <begin position="305"/>
        <end position="359"/>
    </location>
</feature>
<evidence type="ECO:0000256" key="3">
    <source>
        <dbReference type="ARBA" id="ARBA00022630"/>
    </source>
</evidence>
<dbReference type="InterPro" id="IPR000014">
    <property type="entry name" value="PAS"/>
</dbReference>
<dbReference type="PANTHER" id="PTHR47429:SF2">
    <property type="entry name" value="PROTEIN TWIN LOV 1"/>
    <property type="match status" value="1"/>
</dbReference>
<protein>
    <submittedName>
        <fullName evidence="9">Protein TWIN LOV 1-like isoform X1</fullName>
    </submittedName>
</protein>
<comment type="caution">
    <text evidence="9">The sequence shown here is derived from an EMBL/GenBank/DDBJ whole genome shotgun (WGS) entry which is preliminary data.</text>
</comment>
<dbReference type="GO" id="GO:0009881">
    <property type="term" value="F:photoreceptor activity"/>
    <property type="evidence" value="ECO:0007669"/>
    <property type="project" value="UniProtKB-KW"/>
</dbReference>
<dbReference type="Proteomes" id="UP000623129">
    <property type="component" value="Unassembled WGS sequence"/>
</dbReference>
<dbReference type="OrthoDB" id="447251at2759"/>
<dbReference type="GO" id="GO:0005634">
    <property type="term" value="C:nucleus"/>
    <property type="evidence" value="ECO:0007669"/>
    <property type="project" value="TreeGrafter"/>
</dbReference>
<dbReference type="PANTHER" id="PTHR47429">
    <property type="entry name" value="PROTEIN TWIN LOV 1"/>
    <property type="match status" value="1"/>
</dbReference>
<keyword evidence="10" id="KW-1185">Reference proteome</keyword>
<dbReference type="PROSITE" id="PS50113">
    <property type="entry name" value="PAC"/>
    <property type="match status" value="1"/>
</dbReference>
<feature type="domain" description="PAS" evidence="7">
    <location>
        <begin position="258"/>
        <end position="280"/>
    </location>
</feature>
<dbReference type="GO" id="GO:0009637">
    <property type="term" value="P:response to blue light"/>
    <property type="evidence" value="ECO:0007669"/>
    <property type="project" value="UniProtKB-ARBA"/>
</dbReference>
<keyword evidence="5" id="KW-0157">Chromophore</keyword>
<sequence length="390" mass="42307">MDSFSSHSEPLRLSLTSRYSDWVLEALDELSDCFLITDPAISGHPIVFASQSFLAISGYAQSEILGKNPRLFQGPETDRGSVSQIREAVRTQQTVQIMLVNYRKDGTPHQVLFHMSPVFGQVDGTVVHFFAVQVPIVKRPGTRHGACSRALLRGCRDEVRMGCDAPAQKLFDNVCNKVSEGGESCIAGEWEKETALNAANNIISALNRYSKLTGLVVGTKQCCGPRTIPALSSCLKLSLGGIKKSFLLSDPHLPGMPIVYASDAFLSLTGYSRCEVLGRNSKFLNGPGTCSKALQQINKSIGAEKSCTVRLLNYRKDGSSFWNLFHISPVRNATGKIAYYIGAILDEASQGELNGISPEMWQFGTVGAVKVAVRSISFSCAGPSRSSNSR</sequence>
<evidence type="ECO:0000259" key="7">
    <source>
        <dbReference type="PROSITE" id="PS50112"/>
    </source>
</evidence>
<dbReference type="InterPro" id="IPR000700">
    <property type="entry name" value="PAS-assoc_C"/>
</dbReference>
<reference evidence="9" key="1">
    <citation type="submission" date="2020-01" db="EMBL/GenBank/DDBJ databases">
        <title>Genome sequence of Kobresia littledalei, the first chromosome-level genome in the family Cyperaceae.</title>
        <authorList>
            <person name="Qu G."/>
        </authorList>
    </citation>
    <scope>NUCLEOTIDE SEQUENCE</scope>
    <source>
        <strain evidence="9">C.B.Clarke</strain>
        <tissue evidence="9">Leaf</tissue>
    </source>
</reference>
<dbReference type="PROSITE" id="PS50112">
    <property type="entry name" value="PAS"/>
    <property type="match status" value="2"/>
</dbReference>
<dbReference type="SUPFAM" id="SSF55785">
    <property type="entry name" value="PYP-like sensor domain (PAS domain)"/>
    <property type="match status" value="2"/>
</dbReference>
<dbReference type="AlphaFoldDB" id="A0A833V6Z2"/>
<name>A0A833V6Z2_9POAL</name>
<evidence type="ECO:0000256" key="1">
    <source>
        <dbReference type="ARBA" id="ARBA00022543"/>
    </source>
</evidence>
<evidence type="ECO:0000256" key="4">
    <source>
        <dbReference type="ARBA" id="ARBA00022643"/>
    </source>
</evidence>
<dbReference type="Gene3D" id="3.30.450.20">
    <property type="entry name" value="PAS domain"/>
    <property type="match status" value="2"/>
</dbReference>
<dbReference type="CDD" id="cd00130">
    <property type="entry name" value="PAS"/>
    <property type="match status" value="2"/>
</dbReference>
<organism evidence="9 10">
    <name type="scientific">Carex littledalei</name>
    <dbReference type="NCBI Taxonomy" id="544730"/>
    <lineage>
        <taxon>Eukaryota</taxon>
        <taxon>Viridiplantae</taxon>
        <taxon>Streptophyta</taxon>
        <taxon>Embryophyta</taxon>
        <taxon>Tracheophyta</taxon>
        <taxon>Spermatophyta</taxon>
        <taxon>Magnoliopsida</taxon>
        <taxon>Liliopsida</taxon>
        <taxon>Poales</taxon>
        <taxon>Cyperaceae</taxon>
        <taxon>Cyperoideae</taxon>
        <taxon>Cariceae</taxon>
        <taxon>Carex</taxon>
        <taxon>Carex subgen. Euthyceras</taxon>
    </lineage>
</organism>
<evidence type="ECO:0000313" key="10">
    <source>
        <dbReference type="Proteomes" id="UP000623129"/>
    </source>
</evidence>